<evidence type="ECO:0000256" key="3">
    <source>
        <dbReference type="ARBA" id="ARBA00022691"/>
    </source>
</evidence>
<evidence type="ECO:0000313" key="8">
    <source>
        <dbReference type="Proteomes" id="UP000596660"/>
    </source>
</evidence>
<dbReference type="GO" id="GO:0008171">
    <property type="term" value="F:O-methyltransferase activity"/>
    <property type="evidence" value="ECO:0007669"/>
    <property type="project" value="InterPro"/>
</dbReference>
<name>A0A803L2N8_CHEQI</name>
<dbReference type="PROSITE" id="PS51683">
    <property type="entry name" value="SAM_OMT_II"/>
    <property type="match status" value="1"/>
</dbReference>
<dbReference type="SUPFAM" id="SSF53335">
    <property type="entry name" value="S-adenosyl-L-methionine-dependent methyltransferases"/>
    <property type="match status" value="1"/>
</dbReference>
<keyword evidence="8" id="KW-1185">Reference proteome</keyword>
<dbReference type="Pfam" id="PF08100">
    <property type="entry name" value="Dimerisation"/>
    <property type="match status" value="1"/>
</dbReference>
<reference evidence="7" key="1">
    <citation type="journal article" date="2017" name="Nature">
        <title>The genome of Chenopodium quinoa.</title>
        <authorList>
            <person name="Jarvis D.E."/>
            <person name="Ho Y.S."/>
            <person name="Lightfoot D.J."/>
            <person name="Schmoeckel S.M."/>
            <person name="Li B."/>
            <person name="Borm T.J.A."/>
            <person name="Ohyanagi H."/>
            <person name="Mineta K."/>
            <person name="Michell C.T."/>
            <person name="Saber N."/>
            <person name="Kharbatia N.M."/>
            <person name="Rupper R.R."/>
            <person name="Sharp A.R."/>
            <person name="Dally N."/>
            <person name="Boughton B.A."/>
            <person name="Woo Y.H."/>
            <person name="Gao G."/>
            <person name="Schijlen E.G.W.M."/>
            <person name="Guo X."/>
            <person name="Momin A.A."/>
            <person name="Negrao S."/>
            <person name="Al-Babili S."/>
            <person name="Gehring C."/>
            <person name="Roessner U."/>
            <person name="Jung C."/>
            <person name="Murphy K."/>
            <person name="Arold S.T."/>
            <person name="Gojobori T."/>
            <person name="van der Linden C.G."/>
            <person name="van Loo E.N."/>
            <person name="Jellen E.N."/>
            <person name="Maughan P.J."/>
            <person name="Tester M."/>
        </authorList>
    </citation>
    <scope>NUCLEOTIDE SEQUENCE [LARGE SCALE GENOMIC DNA]</scope>
    <source>
        <strain evidence="7">cv. PI 614886</strain>
    </source>
</reference>
<keyword evidence="2" id="KW-0808">Transferase</keyword>
<reference evidence="7" key="2">
    <citation type="submission" date="2021-03" db="UniProtKB">
        <authorList>
            <consortium name="EnsemblPlants"/>
        </authorList>
    </citation>
    <scope>IDENTIFICATION</scope>
</reference>
<evidence type="ECO:0000256" key="1">
    <source>
        <dbReference type="ARBA" id="ARBA00022603"/>
    </source>
</evidence>
<keyword evidence="1" id="KW-0489">Methyltransferase</keyword>
<proteinExistence type="predicted"/>
<dbReference type="InterPro" id="IPR001077">
    <property type="entry name" value="COMT_C"/>
</dbReference>
<dbReference type="Proteomes" id="UP000596660">
    <property type="component" value="Unplaced"/>
</dbReference>
<evidence type="ECO:0000259" key="6">
    <source>
        <dbReference type="Pfam" id="PF08100"/>
    </source>
</evidence>
<dbReference type="InterPro" id="IPR036388">
    <property type="entry name" value="WH-like_DNA-bd_sf"/>
</dbReference>
<protein>
    <submittedName>
        <fullName evidence="7">Uncharacterized protein</fullName>
    </submittedName>
</protein>
<dbReference type="KEGG" id="cqi:110725657"/>
<dbReference type="InterPro" id="IPR012967">
    <property type="entry name" value="COMT_dimerisation"/>
</dbReference>
<dbReference type="InterPro" id="IPR036390">
    <property type="entry name" value="WH_DNA-bd_sf"/>
</dbReference>
<sequence>MALKCAIQLGISDAIHKNGNPMTLSELANSLCIHPNKAPSLYRVMRLLVHSNFFIMKKLLNGEEVFGLSINSQLLLKDHPLTQAPLVVNALHSINTEPSHYMSSWLRDEVESPFHASHGRGFWEHCVRVPELNQNFNQAMTCDSQFVTSLLVKNDEFKGLIEGITTLVDVGGGHGAIGKAIAEVFPRVQCIVLDQPHVVEGFTGNGTNLIYVGGDMFKAIPPAQAVLLKWILHDWSDDYCIKILERCNEAIPSKNKGGKVIIIDIVVEDKSENYNIAHYSKTQFLFDVKMMTFDIGSKERTEEEWRKLFIKAGFSDYKIYPILGARSVIEVYLN</sequence>
<dbReference type="Gramene" id="AUR62006127-RA">
    <property type="protein sequence ID" value="AUR62006127-RA:cds"/>
    <property type="gene ID" value="AUR62006127"/>
</dbReference>
<dbReference type="EnsemblPlants" id="AUR62006127-RA">
    <property type="protein sequence ID" value="AUR62006127-RA:cds"/>
    <property type="gene ID" value="AUR62006127"/>
</dbReference>
<dbReference type="FunFam" id="3.40.50.150:FF:000057">
    <property type="entry name" value="O-methyltransferase ZRP4"/>
    <property type="match status" value="1"/>
</dbReference>
<dbReference type="PANTHER" id="PTHR11746">
    <property type="entry name" value="O-METHYLTRANSFERASE"/>
    <property type="match status" value="1"/>
</dbReference>
<dbReference type="AlphaFoldDB" id="A0A803L2N8"/>
<dbReference type="RefSeq" id="XP_021760826.1">
    <property type="nucleotide sequence ID" value="XM_021905134.1"/>
</dbReference>
<dbReference type="GeneID" id="110725657"/>
<dbReference type="GO" id="GO:0032259">
    <property type="term" value="P:methylation"/>
    <property type="evidence" value="ECO:0007669"/>
    <property type="project" value="UniProtKB-KW"/>
</dbReference>
<feature type="domain" description="O-methyltransferase C-terminal" evidence="5">
    <location>
        <begin position="101"/>
        <end position="315"/>
    </location>
</feature>
<evidence type="ECO:0000256" key="2">
    <source>
        <dbReference type="ARBA" id="ARBA00022679"/>
    </source>
</evidence>
<dbReference type="OMA" id="ILYDAYI"/>
<dbReference type="GO" id="GO:0046983">
    <property type="term" value="F:protein dimerization activity"/>
    <property type="evidence" value="ECO:0007669"/>
    <property type="project" value="InterPro"/>
</dbReference>
<evidence type="ECO:0000259" key="5">
    <source>
        <dbReference type="Pfam" id="PF00891"/>
    </source>
</evidence>
<evidence type="ECO:0000256" key="4">
    <source>
        <dbReference type="PIRSR" id="PIRSR005739-1"/>
    </source>
</evidence>
<dbReference type="InterPro" id="IPR016461">
    <property type="entry name" value="COMT-like"/>
</dbReference>
<dbReference type="PIRSF" id="PIRSF005739">
    <property type="entry name" value="O-mtase"/>
    <property type="match status" value="1"/>
</dbReference>
<accession>A0A803L2N8</accession>
<dbReference type="Pfam" id="PF00891">
    <property type="entry name" value="Methyltransf_2"/>
    <property type="match status" value="1"/>
</dbReference>
<organism evidence="7 8">
    <name type="scientific">Chenopodium quinoa</name>
    <name type="common">Quinoa</name>
    <dbReference type="NCBI Taxonomy" id="63459"/>
    <lineage>
        <taxon>Eukaryota</taxon>
        <taxon>Viridiplantae</taxon>
        <taxon>Streptophyta</taxon>
        <taxon>Embryophyta</taxon>
        <taxon>Tracheophyta</taxon>
        <taxon>Spermatophyta</taxon>
        <taxon>Magnoliopsida</taxon>
        <taxon>eudicotyledons</taxon>
        <taxon>Gunneridae</taxon>
        <taxon>Pentapetalae</taxon>
        <taxon>Caryophyllales</taxon>
        <taxon>Chenopodiaceae</taxon>
        <taxon>Chenopodioideae</taxon>
        <taxon>Atripliceae</taxon>
        <taxon>Chenopodium</taxon>
    </lineage>
</organism>
<evidence type="ECO:0000313" key="7">
    <source>
        <dbReference type="EnsemblPlants" id="AUR62006127-RA:cds"/>
    </source>
</evidence>
<dbReference type="OrthoDB" id="2410195at2759"/>
<feature type="active site" description="Proton acceptor" evidence="4">
    <location>
        <position position="233"/>
    </location>
</feature>
<dbReference type="SUPFAM" id="SSF46785">
    <property type="entry name" value="Winged helix' DNA-binding domain"/>
    <property type="match status" value="1"/>
</dbReference>
<gene>
    <name evidence="7" type="primary">LOC110725657</name>
</gene>
<dbReference type="Gene3D" id="3.40.50.150">
    <property type="entry name" value="Vaccinia Virus protein VP39"/>
    <property type="match status" value="1"/>
</dbReference>
<feature type="domain" description="O-methyltransferase dimerisation" evidence="6">
    <location>
        <begin position="1"/>
        <end position="77"/>
    </location>
</feature>
<dbReference type="Gene3D" id="1.10.10.10">
    <property type="entry name" value="Winged helix-like DNA-binding domain superfamily/Winged helix DNA-binding domain"/>
    <property type="match status" value="1"/>
</dbReference>
<keyword evidence="3" id="KW-0949">S-adenosyl-L-methionine</keyword>
<dbReference type="InterPro" id="IPR029063">
    <property type="entry name" value="SAM-dependent_MTases_sf"/>
</dbReference>